<proteinExistence type="predicted"/>
<keyword evidence="2" id="KW-0472">Membrane</keyword>
<feature type="compositionally biased region" description="Low complexity" evidence="1">
    <location>
        <begin position="95"/>
        <end position="114"/>
    </location>
</feature>
<reference evidence="3 4" key="1">
    <citation type="journal article" date="2017" name="Int. J. Syst. Evol. Microbiol.">
        <title>Mycobacterium talmoniae sp. nov., a slowly growing mycobacterium isolated from human respiratory samples.</title>
        <authorList>
            <person name="Davidson R.M."/>
            <person name="DeGroote M.A."/>
            <person name="Marola J.L."/>
            <person name="Buss S."/>
            <person name="Jones V."/>
            <person name="McNeil M.R."/>
            <person name="Freifeld A.G."/>
            <person name="Elaine Epperson L."/>
            <person name="Hasan N.A."/>
            <person name="Jackson M."/>
            <person name="Iwen P.C."/>
            <person name="Salfinger M."/>
            <person name="Strong M."/>
        </authorList>
    </citation>
    <scope>NUCLEOTIDE SEQUENCE [LARGE SCALE GENOMIC DNA]</scope>
    <source>
        <strain evidence="3 4">ATCC BAA-2683</strain>
    </source>
</reference>
<protein>
    <submittedName>
        <fullName evidence="3">Uncharacterized protein</fullName>
    </submittedName>
</protein>
<accession>A0A2S8BDR0</accession>
<evidence type="ECO:0000256" key="2">
    <source>
        <dbReference type="SAM" id="Phobius"/>
    </source>
</evidence>
<keyword evidence="2" id="KW-0812">Transmembrane</keyword>
<evidence type="ECO:0000313" key="3">
    <source>
        <dbReference type="EMBL" id="PQM44766.1"/>
    </source>
</evidence>
<keyword evidence="2" id="KW-1133">Transmembrane helix</keyword>
<evidence type="ECO:0000313" key="4">
    <source>
        <dbReference type="Proteomes" id="UP000238296"/>
    </source>
</evidence>
<dbReference type="AlphaFoldDB" id="A0A2S8BDR0"/>
<evidence type="ECO:0000256" key="1">
    <source>
        <dbReference type="SAM" id="MobiDB-lite"/>
    </source>
</evidence>
<dbReference type="Proteomes" id="UP000238296">
    <property type="component" value="Unassembled WGS sequence"/>
</dbReference>
<feature type="transmembrane region" description="Helical" evidence="2">
    <location>
        <begin position="12"/>
        <end position="32"/>
    </location>
</feature>
<comment type="caution">
    <text evidence="3">The sequence shown here is derived from an EMBL/GenBank/DDBJ whole genome shotgun (WGS) entry which is preliminary data.</text>
</comment>
<gene>
    <name evidence="3" type="ORF">C1Y40_05070</name>
</gene>
<feature type="region of interest" description="Disordered" evidence="1">
    <location>
        <begin position="88"/>
        <end position="114"/>
    </location>
</feature>
<dbReference type="EMBL" id="PPEA01000717">
    <property type="protein sequence ID" value="PQM44766.1"/>
    <property type="molecule type" value="Genomic_DNA"/>
</dbReference>
<name>A0A2S8BDR0_9MYCO</name>
<organism evidence="3 4">
    <name type="scientific">Mycobacterium talmoniae</name>
    <dbReference type="NCBI Taxonomy" id="1858794"/>
    <lineage>
        <taxon>Bacteria</taxon>
        <taxon>Bacillati</taxon>
        <taxon>Actinomycetota</taxon>
        <taxon>Actinomycetes</taxon>
        <taxon>Mycobacteriales</taxon>
        <taxon>Mycobacteriaceae</taxon>
        <taxon>Mycobacterium</taxon>
    </lineage>
</organism>
<sequence length="114" mass="11644">MPAWTPWVNNWVPIMIGIMPACIAGPAMLIAIESIGPSIPISSVGAPVTASGAPVAAVAPACAVSVDSNSPMSWPILPAVSPTVSPMPGRLNGTSPLSSCSRSWHSSRISVNRE</sequence>